<reference evidence="3 4" key="1">
    <citation type="journal article" date="2010" name="Cell">
        <title>The genome of Naegleria gruberi illuminates early eukaryotic versatility.</title>
        <authorList>
            <person name="Fritz-Laylin L.K."/>
            <person name="Prochnik S.E."/>
            <person name="Ginger M.L."/>
            <person name="Dacks J.B."/>
            <person name="Carpenter M.L."/>
            <person name="Field M.C."/>
            <person name="Kuo A."/>
            <person name="Paredez A."/>
            <person name="Chapman J."/>
            <person name="Pham J."/>
            <person name="Shu S."/>
            <person name="Neupane R."/>
            <person name="Cipriano M."/>
            <person name="Mancuso J."/>
            <person name="Tu H."/>
            <person name="Salamov A."/>
            <person name="Lindquist E."/>
            <person name="Shapiro H."/>
            <person name="Lucas S."/>
            <person name="Grigoriev I.V."/>
            <person name="Cande W.Z."/>
            <person name="Fulton C."/>
            <person name="Rokhsar D.S."/>
            <person name="Dawson S.C."/>
        </authorList>
    </citation>
    <scope>NUCLEOTIDE SEQUENCE [LARGE SCALE GENOMIC DNA]</scope>
    <source>
        <strain evidence="3 4">NEG-M</strain>
    </source>
</reference>
<evidence type="ECO:0000313" key="3">
    <source>
        <dbReference type="EMBL" id="EFC47082.1"/>
    </source>
</evidence>
<dbReference type="KEGG" id="ngr:NAEGRDRAFT_64955"/>
<feature type="signal peptide" evidence="1">
    <location>
        <begin position="1"/>
        <end position="21"/>
    </location>
</feature>
<proteinExistence type="predicted"/>
<gene>
    <name evidence="3" type="ORF">NAEGRDRAFT_64955</name>
</gene>
<dbReference type="InterPro" id="IPR002035">
    <property type="entry name" value="VWF_A"/>
</dbReference>
<dbReference type="Gene3D" id="3.40.50.410">
    <property type="entry name" value="von Willebrand factor, type A domain"/>
    <property type="match status" value="1"/>
</dbReference>
<name>D2V7X3_NAEGR</name>
<evidence type="ECO:0000256" key="1">
    <source>
        <dbReference type="SAM" id="SignalP"/>
    </source>
</evidence>
<dbReference type="AlphaFoldDB" id="D2V7X3"/>
<dbReference type="SUPFAM" id="SSF53300">
    <property type="entry name" value="vWA-like"/>
    <property type="match status" value="1"/>
</dbReference>
<accession>D2V7X3</accession>
<dbReference type="CDD" id="cd00198">
    <property type="entry name" value="vWFA"/>
    <property type="match status" value="1"/>
</dbReference>
<dbReference type="VEuPathDB" id="AmoebaDB:NAEGRDRAFT_64955"/>
<dbReference type="Pfam" id="PF13519">
    <property type="entry name" value="VWA_2"/>
    <property type="match status" value="1"/>
</dbReference>
<dbReference type="InterPro" id="IPR036465">
    <property type="entry name" value="vWFA_dom_sf"/>
</dbReference>
<keyword evidence="4" id="KW-1185">Reference proteome</keyword>
<keyword evidence="1" id="KW-0732">Signal</keyword>
<organism evidence="4">
    <name type="scientific">Naegleria gruberi</name>
    <name type="common">Amoeba</name>
    <dbReference type="NCBI Taxonomy" id="5762"/>
    <lineage>
        <taxon>Eukaryota</taxon>
        <taxon>Discoba</taxon>
        <taxon>Heterolobosea</taxon>
        <taxon>Tetramitia</taxon>
        <taxon>Eutetramitia</taxon>
        <taxon>Vahlkampfiidae</taxon>
        <taxon>Naegleria</taxon>
    </lineage>
</organism>
<dbReference type="Proteomes" id="UP000006671">
    <property type="component" value="Unassembled WGS sequence"/>
</dbReference>
<evidence type="ECO:0000313" key="4">
    <source>
        <dbReference type="Proteomes" id="UP000006671"/>
    </source>
</evidence>
<evidence type="ECO:0000259" key="2">
    <source>
        <dbReference type="Pfam" id="PF13519"/>
    </source>
</evidence>
<feature type="domain" description="VWFA" evidence="2">
    <location>
        <begin position="71"/>
        <end position="194"/>
    </location>
</feature>
<dbReference type="EMBL" id="GG738856">
    <property type="protein sequence ID" value="EFC47082.1"/>
    <property type="molecule type" value="Genomic_DNA"/>
</dbReference>
<dbReference type="RefSeq" id="XP_002679826.1">
    <property type="nucleotide sequence ID" value="XM_002679780.1"/>
</dbReference>
<dbReference type="GeneID" id="8860273"/>
<sequence length="248" mass="28483">MRQFTTILVVLLLTAFITCSSRSIEKYDLFDDLADKLSIETFEQLSDSPNPGCLFEERYEKSLCHPTAKNVLFSIDISASMNELVFFSPPTRRIDLVIRTIENALLEMDQFKTNQVIYIQLFSDKVRPIVSTFGPIVTDGKSKGALSAINWLKQHTGWKSIDGHTDIKFGLRSALTLFKSNPRNETAIYLMTDGVENREHVIEILPAFNPKESPVVNTILFLKRFDEKYHQLMKSIAKYFGGYFKWSY</sequence>
<feature type="chain" id="PRO_5003038498" evidence="1">
    <location>
        <begin position="22"/>
        <end position="248"/>
    </location>
</feature>
<protein>
    <submittedName>
        <fullName evidence="3">Predicted protein</fullName>
    </submittedName>
</protein>
<dbReference type="InParanoid" id="D2V7X3"/>